<proteinExistence type="predicted"/>
<keyword evidence="9" id="KW-0812">Transmembrane</keyword>
<protein>
    <recommendedName>
        <fullName evidence="12">Transient receptor potential cation channel subfamily A member 1</fullName>
    </recommendedName>
</protein>
<dbReference type="PANTHER" id="PTHR47143">
    <property type="entry name" value="TRANSIENT RECEPTOR POTENTIAL CATION CHANNEL PROTEIN PAINLESS"/>
    <property type="match status" value="1"/>
</dbReference>
<dbReference type="PROSITE" id="PS50088">
    <property type="entry name" value="ANK_REPEAT"/>
    <property type="match status" value="1"/>
</dbReference>
<name>A0ABQ9GME5_9NEOP</name>
<dbReference type="Pfam" id="PF00023">
    <property type="entry name" value="Ank"/>
    <property type="match status" value="1"/>
</dbReference>
<evidence type="ECO:0000256" key="4">
    <source>
        <dbReference type="ARBA" id="ARBA00023043"/>
    </source>
</evidence>
<feature type="repeat" description="ANK" evidence="8">
    <location>
        <begin position="330"/>
        <end position="352"/>
    </location>
</feature>
<evidence type="ECO:0000256" key="9">
    <source>
        <dbReference type="SAM" id="Phobius"/>
    </source>
</evidence>
<keyword evidence="9" id="KW-1133">Transmembrane helix</keyword>
<dbReference type="InterPro" id="IPR036770">
    <property type="entry name" value="Ankyrin_rpt-contain_sf"/>
</dbReference>
<feature type="transmembrane region" description="Helical" evidence="9">
    <location>
        <begin position="464"/>
        <end position="484"/>
    </location>
</feature>
<evidence type="ECO:0000256" key="8">
    <source>
        <dbReference type="PROSITE-ProRule" id="PRU00023"/>
    </source>
</evidence>
<dbReference type="Pfam" id="PF12796">
    <property type="entry name" value="Ank_2"/>
    <property type="match status" value="1"/>
</dbReference>
<gene>
    <name evidence="10" type="ORF">PR048_026831</name>
</gene>
<keyword evidence="6" id="KW-0325">Glycoprotein</keyword>
<keyword evidence="3" id="KW-0677">Repeat</keyword>
<keyword evidence="2" id="KW-0716">Sensory transduction</keyword>
<accession>A0ABQ9GME5</accession>
<keyword evidence="1" id="KW-0813">Transport</keyword>
<evidence type="ECO:0008006" key="12">
    <source>
        <dbReference type="Google" id="ProtNLM"/>
    </source>
</evidence>
<evidence type="ECO:0000256" key="2">
    <source>
        <dbReference type="ARBA" id="ARBA00022606"/>
    </source>
</evidence>
<evidence type="ECO:0000256" key="1">
    <source>
        <dbReference type="ARBA" id="ARBA00022448"/>
    </source>
</evidence>
<keyword evidence="5" id="KW-0406">Ion transport</keyword>
<evidence type="ECO:0000256" key="5">
    <source>
        <dbReference type="ARBA" id="ARBA00023065"/>
    </source>
</evidence>
<dbReference type="SUPFAM" id="SSF48403">
    <property type="entry name" value="Ankyrin repeat"/>
    <property type="match status" value="1"/>
</dbReference>
<dbReference type="PROSITE" id="PS50297">
    <property type="entry name" value="ANK_REP_REGION"/>
    <property type="match status" value="1"/>
</dbReference>
<reference evidence="10 11" key="1">
    <citation type="submission" date="2023-02" db="EMBL/GenBank/DDBJ databases">
        <title>LHISI_Scaffold_Assembly.</title>
        <authorList>
            <person name="Stuart O.P."/>
            <person name="Cleave R."/>
            <person name="Magrath M.J.L."/>
            <person name="Mikheyev A.S."/>
        </authorList>
    </citation>
    <scope>NUCLEOTIDE SEQUENCE [LARGE SCALE GENOMIC DNA]</scope>
    <source>
        <strain evidence="10">Daus_M_001</strain>
        <tissue evidence="10">Leg muscle</tissue>
    </source>
</reference>
<evidence type="ECO:0000313" key="11">
    <source>
        <dbReference type="Proteomes" id="UP001159363"/>
    </source>
</evidence>
<organism evidence="10 11">
    <name type="scientific">Dryococelus australis</name>
    <dbReference type="NCBI Taxonomy" id="614101"/>
    <lineage>
        <taxon>Eukaryota</taxon>
        <taxon>Metazoa</taxon>
        <taxon>Ecdysozoa</taxon>
        <taxon>Arthropoda</taxon>
        <taxon>Hexapoda</taxon>
        <taxon>Insecta</taxon>
        <taxon>Pterygota</taxon>
        <taxon>Neoptera</taxon>
        <taxon>Polyneoptera</taxon>
        <taxon>Phasmatodea</taxon>
        <taxon>Verophasmatodea</taxon>
        <taxon>Anareolatae</taxon>
        <taxon>Phasmatidae</taxon>
        <taxon>Eurycanthinae</taxon>
        <taxon>Dryococelus</taxon>
    </lineage>
</organism>
<comment type="caution">
    <text evidence="10">The sequence shown here is derived from an EMBL/GenBank/DDBJ whole genome shotgun (WGS) entry which is preliminary data.</text>
</comment>
<keyword evidence="7" id="KW-0407">Ion channel</keyword>
<dbReference type="SMART" id="SM00248">
    <property type="entry name" value="ANK"/>
    <property type="match status" value="6"/>
</dbReference>
<dbReference type="InterPro" id="IPR002110">
    <property type="entry name" value="Ankyrin_rpt"/>
</dbReference>
<dbReference type="Gene3D" id="1.25.40.20">
    <property type="entry name" value="Ankyrin repeat-containing domain"/>
    <property type="match status" value="2"/>
</dbReference>
<evidence type="ECO:0000256" key="3">
    <source>
        <dbReference type="ARBA" id="ARBA00022737"/>
    </source>
</evidence>
<dbReference type="Proteomes" id="UP001159363">
    <property type="component" value="Chromosome 10"/>
</dbReference>
<dbReference type="InterPro" id="IPR052076">
    <property type="entry name" value="TRP_cation_channel"/>
</dbReference>
<dbReference type="EMBL" id="JARBHB010000011">
    <property type="protein sequence ID" value="KAJ8873198.1"/>
    <property type="molecule type" value="Genomic_DNA"/>
</dbReference>
<sequence length="680" mass="76153">MEHTSAHALHALHGHLGALVHYTTLTESGCWLCGLGARPGKWSYGRYAHTYTMIQDLDCISSDVFCHESGEEVRAEPLPVAIEDDLIIFMLCDDERSFKEVLTRRGDAGMFSAEVCMATACWRDSGGKYLRILLESGLDPNSRISRLTVRDTFPTTVGVYECRLQITIEEHTKRETNKCAVHLAAGVGNVGALRELLSRSNTDYNLEDSHQNTALHYVACARYRDTVSKGRFDECAQLLLNMPAINVNIVNKDDFTPVQMAARCGNFLVLKVLLGHKEVKTIPKDSNKNTLLHKLSENPDAAIGNNELIEICVILLLSRKDIDINARNSRGNTALHLAARFSNLSVMKTLMKYVKTDVFASKRLSSFSFGLEDANTSKALDLNQKEKRGYTPAHLALVSKNQDGALTMLRRGSSIWETCNNGRCLLDDIAPDTLEAFLDSCLDHSGEYEFKDLPLELLTGTSHVILVIFVLIVSLAMLNLLNGLAVSDTQAIKEKALFLSVVSTIRLIMLFEDLYISSSHKMCRPCGPSNNRLKYFALFPEASRDDTCFEVMPNVKVTRTALHSSFNLEYVLKQVHVWFVNLFRWVAGSDMDSDIVQAAMDILNRRHESLCLETLTRKFDEKINEYEMKLASLGRRVEETNVAVDELGKKTSAALCHMEREIQMSSAEILSLLRTLHKDA</sequence>
<dbReference type="PANTHER" id="PTHR47143:SF1">
    <property type="entry name" value="ION_TRANS DOMAIN-CONTAINING PROTEIN"/>
    <property type="match status" value="1"/>
</dbReference>
<keyword evidence="9" id="KW-0472">Membrane</keyword>
<keyword evidence="4 8" id="KW-0040">ANK repeat</keyword>
<evidence type="ECO:0000313" key="10">
    <source>
        <dbReference type="EMBL" id="KAJ8873198.1"/>
    </source>
</evidence>
<evidence type="ECO:0000256" key="7">
    <source>
        <dbReference type="ARBA" id="ARBA00023303"/>
    </source>
</evidence>
<keyword evidence="11" id="KW-1185">Reference proteome</keyword>
<evidence type="ECO:0000256" key="6">
    <source>
        <dbReference type="ARBA" id="ARBA00023180"/>
    </source>
</evidence>